<feature type="domain" description="Amidohydrolase-related" evidence="2">
    <location>
        <begin position="9"/>
        <end position="288"/>
    </location>
</feature>
<comment type="similarity">
    <text evidence="1">Belongs to the metallo-dependent hydrolases superfamily.</text>
</comment>
<keyword evidence="3" id="KW-0378">Hydrolase</keyword>
<keyword evidence="4" id="KW-1185">Reference proteome</keyword>
<gene>
    <name evidence="3" type="ORF">FHX74_000592</name>
</gene>
<dbReference type="GO" id="GO:0016787">
    <property type="term" value="F:hydrolase activity"/>
    <property type="evidence" value="ECO:0007669"/>
    <property type="project" value="UniProtKB-KW"/>
</dbReference>
<dbReference type="Proteomes" id="UP000523079">
    <property type="component" value="Unassembled WGS sequence"/>
</dbReference>
<dbReference type="EMBL" id="JACGWT010000001">
    <property type="protein sequence ID" value="MBA8792998.1"/>
    <property type="molecule type" value="Genomic_DNA"/>
</dbReference>
<dbReference type="PANTHER" id="PTHR43569">
    <property type="entry name" value="AMIDOHYDROLASE"/>
    <property type="match status" value="1"/>
</dbReference>
<dbReference type="InterPro" id="IPR006680">
    <property type="entry name" value="Amidohydro-rel"/>
</dbReference>
<accession>A0A7W3IPS2</accession>
<dbReference type="EC" id="3.1.1.-" evidence="3"/>
<dbReference type="AlphaFoldDB" id="A0A7W3IPS2"/>
<comment type="caution">
    <text evidence="3">The sequence shown here is derived from an EMBL/GenBank/DDBJ whole genome shotgun (WGS) entry which is preliminary data.</text>
</comment>
<name>A0A7W3IPS2_9ACTN</name>
<reference evidence="3 4" key="1">
    <citation type="submission" date="2020-07" db="EMBL/GenBank/DDBJ databases">
        <title>Sequencing the genomes of 1000 actinobacteria strains.</title>
        <authorList>
            <person name="Klenk H.-P."/>
        </authorList>
    </citation>
    <scope>NUCLEOTIDE SEQUENCE [LARGE SCALE GENOMIC DNA]</scope>
    <source>
        <strain evidence="3 4">DSM 100723</strain>
    </source>
</reference>
<dbReference type="Gene3D" id="3.20.20.140">
    <property type="entry name" value="Metal-dependent hydrolases"/>
    <property type="match status" value="1"/>
</dbReference>
<organism evidence="3 4">
    <name type="scientific">Microlunatus kandeliicorticis</name>
    <dbReference type="NCBI Taxonomy" id="1759536"/>
    <lineage>
        <taxon>Bacteria</taxon>
        <taxon>Bacillati</taxon>
        <taxon>Actinomycetota</taxon>
        <taxon>Actinomycetes</taxon>
        <taxon>Propionibacteriales</taxon>
        <taxon>Propionibacteriaceae</taxon>
        <taxon>Microlunatus</taxon>
    </lineage>
</organism>
<sequence length="299" mass="33124">MPEHSDVIIDAHQHIWDKSRADYPWLTQELAPVDRVFTFDELRPQLDACDVTATVLVQSADNLEDTELMLACAADEPRVAGVVGWVPLDQPDRTAELLERWASTPVVRGIRNLIHDRPDPRWLFRDDVREGLALLERSGLTFDVVAVLPDHLEAVLDLSERYPDLPLVIDHLGHPPIDLDGPPDGSEPWWDLFAATAANPRVRAKVSGLYPTGDGTAAQRTEEVRRVVDHAFTHFGADRLMYGGDWPISVLHGGYGITWDSLRPLFDGLTPAERTAVLAGTATAFYGLDPQRVAAAHAD</sequence>
<dbReference type="InterPro" id="IPR052350">
    <property type="entry name" value="Metallo-dep_Lactonases"/>
</dbReference>
<proteinExistence type="inferred from homology"/>
<evidence type="ECO:0000256" key="1">
    <source>
        <dbReference type="ARBA" id="ARBA00038310"/>
    </source>
</evidence>
<dbReference type="InterPro" id="IPR032466">
    <property type="entry name" value="Metal_Hydrolase"/>
</dbReference>
<protein>
    <submittedName>
        <fullName evidence="3">L-fuconolactonase</fullName>
        <ecNumber evidence="3">3.1.1.-</ecNumber>
    </submittedName>
</protein>
<evidence type="ECO:0000313" key="3">
    <source>
        <dbReference type="EMBL" id="MBA8792998.1"/>
    </source>
</evidence>
<dbReference type="Pfam" id="PF04909">
    <property type="entry name" value="Amidohydro_2"/>
    <property type="match status" value="1"/>
</dbReference>
<dbReference type="RefSeq" id="WP_220483398.1">
    <property type="nucleotide sequence ID" value="NZ_JACGWT010000001.1"/>
</dbReference>
<dbReference type="SUPFAM" id="SSF51556">
    <property type="entry name" value="Metallo-dependent hydrolases"/>
    <property type="match status" value="1"/>
</dbReference>
<evidence type="ECO:0000259" key="2">
    <source>
        <dbReference type="Pfam" id="PF04909"/>
    </source>
</evidence>
<dbReference type="PANTHER" id="PTHR43569:SF2">
    <property type="entry name" value="AMIDOHYDROLASE-RELATED DOMAIN-CONTAINING PROTEIN"/>
    <property type="match status" value="1"/>
</dbReference>
<evidence type="ECO:0000313" key="4">
    <source>
        <dbReference type="Proteomes" id="UP000523079"/>
    </source>
</evidence>